<dbReference type="GO" id="GO:0005829">
    <property type="term" value="C:cytosol"/>
    <property type="evidence" value="ECO:0007669"/>
    <property type="project" value="TreeGrafter"/>
</dbReference>
<protein>
    <submittedName>
        <fullName evidence="3">RidA family protein</fullName>
    </submittedName>
</protein>
<dbReference type="Gene3D" id="3.30.1330.40">
    <property type="entry name" value="RutC-like"/>
    <property type="match status" value="1"/>
</dbReference>
<name>A0AA85JAE1_TRIRE</name>
<sequence>MMSKLVRTIINTPKAPKAIGPYNQAVSVNNTLYVSGQLGLVPETMAFAGDDVESQAHQSLKNIREIVQAGGFSMQNVVKTTVLLADMNDFAKVNTIYEQYFTDPFPARAAYQVACLPKNGKIEIEAVAVRE</sequence>
<dbReference type="NCBIfam" id="TIGR00004">
    <property type="entry name" value="Rid family detoxifying hydrolase"/>
    <property type="match status" value="1"/>
</dbReference>
<reference evidence="2" key="1">
    <citation type="submission" date="2022-06" db="EMBL/GenBank/DDBJ databases">
        <authorList>
            <person name="Berger JAMES D."/>
            <person name="Berger JAMES D."/>
        </authorList>
    </citation>
    <scope>NUCLEOTIDE SEQUENCE [LARGE SCALE GENOMIC DNA]</scope>
</reference>
<dbReference type="Pfam" id="PF01042">
    <property type="entry name" value="Ribonuc_L-PSP"/>
    <property type="match status" value="1"/>
</dbReference>
<evidence type="ECO:0000313" key="2">
    <source>
        <dbReference type="Proteomes" id="UP000050795"/>
    </source>
</evidence>
<dbReference type="WBParaSite" id="TREG1_13970.1">
    <property type="protein sequence ID" value="TREG1_13970.1"/>
    <property type="gene ID" value="TREG1_13970"/>
</dbReference>
<dbReference type="PROSITE" id="PS01094">
    <property type="entry name" value="UPF0076"/>
    <property type="match status" value="1"/>
</dbReference>
<dbReference type="GO" id="GO:0019239">
    <property type="term" value="F:deaminase activity"/>
    <property type="evidence" value="ECO:0007669"/>
    <property type="project" value="TreeGrafter"/>
</dbReference>
<evidence type="ECO:0000313" key="3">
    <source>
        <dbReference type="WBParaSite" id="TREG1_13970.1"/>
    </source>
</evidence>
<dbReference type="InterPro" id="IPR019897">
    <property type="entry name" value="RidA_CS"/>
</dbReference>
<organism evidence="2 3">
    <name type="scientific">Trichobilharzia regenti</name>
    <name type="common">Nasal bird schistosome</name>
    <dbReference type="NCBI Taxonomy" id="157069"/>
    <lineage>
        <taxon>Eukaryota</taxon>
        <taxon>Metazoa</taxon>
        <taxon>Spiralia</taxon>
        <taxon>Lophotrochozoa</taxon>
        <taxon>Platyhelminthes</taxon>
        <taxon>Trematoda</taxon>
        <taxon>Digenea</taxon>
        <taxon>Strigeidida</taxon>
        <taxon>Schistosomatoidea</taxon>
        <taxon>Schistosomatidae</taxon>
        <taxon>Trichobilharzia</taxon>
    </lineage>
</organism>
<keyword evidence="2" id="KW-1185">Reference proteome</keyword>
<comment type="similarity">
    <text evidence="1">Belongs to the RutC family.</text>
</comment>
<dbReference type="InterPro" id="IPR006175">
    <property type="entry name" value="YjgF/YER057c/UK114"/>
</dbReference>
<dbReference type="CDD" id="cd00448">
    <property type="entry name" value="YjgF_YER057c_UK114_family"/>
    <property type="match status" value="1"/>
</dbReference>
<dbReference type="PANTHER" id="PTHR11803:SF39">
    <property type="entry name" value="2-IMINOBUTANOATE_2-IMINOPROPANOATE DEAMINASE"/>
    <property type="match status" value="1"/>
</dbReference>
<dbReference type="InterPro" id="IPR035959">
    <property type="entry name" value="RutC-like_sf"/>
</dbReference>
<reference evidence="3" key="2">
    <citation type="submission" date="2023-11" db="UniProtKB">
        <authorList>
            <consortium name="WormBaseParasite"/>
        </authorList>
    </citation>
    <scope>IDENTIFICATION</scope>
</reference>
<dbReference type="SUPFAM" id="SSF55298">
    <property type="entry name" value="YjgF-like"/>
    <property type="match status" value="1"/>
</dbReference>
<dbReference type="FunFam" id="3.30.1330.40:FF:000001">
    <property type="entry name" value="L-PSP family endoribonuclease"/>
    <property type="match status" value="1"/>
</dbReference>
<dbReference type="InterPro" id="IPR006056">
    <property type="entry name" value="RidA"/>
</dbReference>
<dbReference type="Proteomes" id="UP000050795">
    <property type="component" value="Unassembled WGS sequence"/>
</dbReference>
<dbReference type="GO" id="GO:0005739">
    <property type="term" value="C:mitochondrion"/>
    <property type="evidence" value="ECO:0007669"/>
    <property type="project" value="TreeGrafter"/>
</dbReference>
<dbReference type="AlphaFoldDB" id="A0AA85JAE1"/>
<evidence type="ECO:0000256" key="1">
    <source>
        <dbReference type="ARBA" id="ARBA00010552"/>
    </source>
</evidence>
<accession>A0AA85JAE1</accession>
<dbReference type="PANTHER" id="PTHR11803">
    <property type="entry name" value="2-IMINOBUTANOATE/2-IMINOPROPANOATE DEAMINASE RIDA"/>
    <property type="match status" value="1"/>
</dbReference>
<proteinExistence type="inferred from homology"/>